<evidence type="ECO:0000313" key="2">
    <source>
        <dbReference type="Proteomes" id="UP001237780"/>
    </source>
</evidence>
<dbReference type="EMBL" id="JAUSZT010000002">
    <property type="protein sequence ID" value="MDQ0995244.1"/>
    <property type="molecule type" value="Genomic_DNA"/>
</dbReference>
<gene>
    <name evidence="1" type="ORF">QFZ34_000421</name>
</gene>
<sequence length="44" mass="4901">MSGVSGLIVVPVRITVIFRAVLPSKTDDVKVCWVRIFDVEKTLI</sequence>
<organism evidence="1 2">
    <name type="scientific">Phyllobacterium ifriqiyense</name>
    <dbReference type="NCBI Taxonomy" id="314238"/>
    <lineage>
        <taxon>Bacteria</taxon>
        <taxon>Pseudomonadati</taxon>
        <taxon>Pseudomonadota</taxon>
        <taxon>Alphaproteobacteria</taxon>
        <taxon>Hyphomicrobiales</taxon>
        <taxon>Phyllobacteriaceae</taxon>
        <taxon>Phyllobacterium</taxon>
    </lineage>
</organism>
<dbReference type="RefSeq" id="WP_307276217.1">
    <property type="nucleotide sequence ID" value="NZ_JAUSZT010000002.1"/>
</dbReference>
<keyword evidence="2" id="KW-1185">Reference proteome</keyword>
<name>A0ABU0S3F2_9HYPH</name>
<protein>
    <submittedName>
        <fullName evidence="1">Uncharacterized protein</fullName>
    </submittedName>
</protein>
<reference evidence="1 2" key="1">
    <citation type="submission" date="2023-07" db="EMBL/GenBank/DDBJ databases">
        <title>Comparative genomics of wheat-associated soil bacteria to identify genetic determinants of phenazine resistance.</title>
        <authorList>
            <person name="Mouncey N."/>
        </authorList>
    </citation>
    <scope>NUCLEOTIDE SEQUENCE [LARGE SCALE GENOMIC DNA]</scope>
    <source>
        <strain evidence="1 2">W4I11</strain>
    </source>
</reference>
<dbReference type="Proteomes" id="UP001237780">
    <property type="component" value="Unassembled WGS sequence"/>
</dbReference>
<accession>A0ABU0S3F2</accession>
<proteinExistence type="predicted"/>
<comment type="caution">
    <text evidence="1">The sequence shown here is derived from an EMBL/GenBank/DDBJ whole genome shotgun (WGS) entry which is preliminary data.</text>
</comment>
<evidence type="ECO:0000313" key="1">
    <source>
        <dbReference type="EMBL" id="MDQ0995244.1"/>
    </source>
</evidence>